<dbReference type="InterPro" id="IPR045028">
    <property type="entry name" value="DinG/Rad3-like"/>
</dbReference>
<dbReference type="InterPro" id="IPR027417">
    <property type="entry name" value="P-loop_NTPase"/>
</dbReference>
<dbReference type="InterPro" id="IPR010614">
    <property type="entry name" value="RAD3-like_helicase_DEAD"/>
</dbReference>
<dbReference type="AlphaFoldDB" id="A0A183BEF9"/>
<dbReference type="GO" id="GO:0070182">
    <property type="term" value="F:DNA polymerase binding"/>
    <property type="evidence" value="ECO:0007669"/>
    <property type="project" value="TreeGrafter"/>
</dbReference>
<reference evidence="2" key="1">
    <citation type="submission" date="2016-06" db="UniProtKB">
        <authorList>
            <consortium name="WormBaseParasite"/>
        </authorList>
    </citation>
    <scope>IDENTIFICATION</scope>
</reference>
<dbReference type="GO" id="GO:0090657">
    <property type="term" value="P:telomeric loop disassembly"/>
    <property type="evidence" value="ECO:0007669"/>
    <property type="project" value="TreeGrafter"/>
</dbReference>
<dbReference type="WBParaSite" id="ECPE_0001763901-mRNA-1">
    <property type="protein sequence ID" value="ECPE_0001763901-mRNA-1"/>
    <property type="gene ID" value="ECPE_0001763901"/>
</dbReference>
<dbReference type="GO" id="GO:1904430">
    <property type="term" value="P:negative regulation of t-circle formation"/>
    <property type="evidence" value="ECO:0007669"/>
    <property type="project" value="TreeGrafter"/>
</dbReference>
<evidence type="ECO:0000313" key="2">
    <source>
        <dbReference type="WBParaSite" id="ECPE_0001763901-mRNA-1"/>
    </source>
</evidence>
<dbReference type="PANTHER" id="PTHR11472:SF34">
    <property type="entry name" value="REGULATOR OF TELOMERE ELONGATION HELICASE 1"/>
    <property type="match status" value="1"/>
</dbReference>
<dbReference type="GO" id="GO:0010569">
    <property type="term" value="P:regulation of double-strand break repair via homologous recombination"/>
    <property type="evidence" value="ECO:0007669"/>
    <property type="project" value="TreeGrafter"/>
</dbReference>
<dbReference type="GO" id="GO:0003677">
    <property type="term" value="F:DNA binding"/>
    <property type="evidence" value="ECO:0007669"/>
    <property type="project" value="InterPro"/>
</dbReference>
<organism evidence="2">
    <name type="scientific">Echinostoma caproni</name>
    <dbReference type="NCBI Taxonomy" id="27848"/>
    <lineage>
        <taxon>Eukaryota</taxon>
        <taxon>Metazoa</taxon>
        <taxon>Spiralia</taxon>
        <taxon>Lophotrochozoa</taxon>
        <taxon>Platyhelminthes</taxon>
        <taxon>Trematoda</taxon>
        <taxon>Digenea</taxon>
        <taxon>Plagiorchiida</taxon>
        <taxon>Echinostomata</taxon>
        <taxon>Echinostomatoidea</taxon>
        <taxon>Echinostomatidae</taxon>
        <taxon>Echinostoma</taxon>
    </lineage>
</organism>
<dbReference type="Gene3D" id="3.40.50.300">
    <property type="entry name" value="P-loop containing nucleotide triphosphate hydrolases"/>
    <property type="match status" value="1"/>
</dbReference>
<dbReference type="Pfam" id="PF06733">
    <property type="entry name" value="DEAD_2"/>
    <property type="match status" value="1"/>
</dbReference>
<sequence length="41" mass="4706">LGKSTRCCPYYMSRELKSNADLIFMPYNYLLDPKVSEQSGS</sequence>
<evidence type="ECO:0000259" key="1">
    <source>
        <dbReference type="Pfam" id="PF06733"/>
    </source>
</evidence>
<proteinExistence type="predicted"/>
<dbReference type="PANTHER" id="PTHR11472">
    <property type="entry name" value="DNA REPAIR DEAD HELICASE RAD3/XP-D SUBFAMILY MEMBER"/>
    <property type="match status" value="1"/>
</dbReference>
<dbReference type="GO" id="GO:0003678">
    <property type="term" value="F:DNA helicase activity"/>
    <property type="evidence" value="ECO:0007669"/>
    <property type="project" value="InterPro"/>
</dbReference>
<dbReference type="GO" id="GO:0045910">
    <property type="term" value="P:negative regulation of DNA recombination"/>
    <property type="evidence" value="ECO:0007669"/>
    <property type="project" value="TreeGrafter"/>
</dbReference>
<accession>A0A183BEF9</accession>
<dbReference type="GO" id="GO:0005634">
    <property type="term" value="C:nucleus"/>
    <property type="evidence" value="ECO:0007669"/>
    <property type="project" value="TreeGrafter"/>
</dbReference>
<name>A0A183BEF9_9TREM</name>
<dbReference type="GO" id="GO:0005524">
    <property type="term" value="F:ATP binding"/>
    <property type="evidence" value="ECO:0007669"/>
    <property type="project" value="InterPro"/>
</dbReference>
<feature type="domain" description="RAD3-like helicase DEAD" evidence="1">
    <location>
        <begin position="1"/>
        <end position="39"/>
    </location>
</feature>
<protein>
    <submittedName>
        <fullName evidence="2">DEAD_2 domain-containing protein</fullName>
    </submittedName>
</protein>